<evidence type="ECO:0000313" key="1">
    <source>
        <dbReference type="EMBL" id="QZE14173.1"/>
    </source>
</evidence>
<accession>A0AC61NEZ7</accession>
<dbReference type="Proteomes" id="UP000826212">
    <property type="component" value="Chromosome"/>
</dbReference>
<dbReference type="EMBL" id="CP081303">
    <property type="protein sequence ID" value="QZE14173.1"/>
    <property type="molecule type" value="Genomic_DNA"/>
</dbReference>
<protein>
    <submittedName>
        <fullName evidence="1">Amidohydrolase family protein</fullName>
    </submittedName>
</protein>
<keyword evidence="2" id="KW-1185">Reference proteome</keyword>
<gene>
    <name evidence="1" type="ORF">K4L44_16870</name>
</gene>
<name>A0AC61NEZ7_9BACT</name>
<proteinExistence type="predicted"/>
<evidence type="ECO:0000313" key="2">
    <source>
        <dbReference type="Proteomes" id="UP000826212"/>
    </source>
</evidence>
<organism evidence="1 2">
    <name type="scientific">Halosquirtibacter laminarini</name>
    <dbReference type="NCBI Taxonomy" id="3374600"/>
    <lineage>
        <taxon>Bacteria</taxon>
        <taxon>Pseudomonadati</taxon>
        <taxon>Bacteroidota</taxon>
        <taxon>Bacteroidia</taxon>
        <taxon>Marinilabiliales</taxon>
        <taxon>Prolixibacteraceae</taxon>
        <taxon>Halosquirtibacter</taxon>
    </lineage>
</organism>
<sequence length="395" mass="43723">MRRISAHYIYLGDGSILKYGILTVSDDGTVLSIEDTKGVMKESAKVEFYPGILIPGMVNAHCHLELTHAKGCIPRNLELSGFLKNVISLPDVDSDKRSAMMGAADRMMYESGISVVGDISNGDSSFDTKQKSKIYYHTFVEALGLDSSKAEGSFSYVRTVYDEALNRGLSASIVPHAPYSVSRELMSMINQFDANSIVTIHNQESDSENDLFIRGEGKMATHLTHNIGFDMSEFPVLRHSSIHYHGSMIDKSHTLLLVHNTFMSREDLDFILNLREGAKTTFVLCPKSNIYIEGSLPNIEMFRDEVVSLAIGTDSLSSNDTLSMMEEIKVIQNNFPDISLNELVQMATSNGAKALLLEEQYGTIAVGKKPGIVLLKDVDLKNHRLRATSNSIRII</sequence>
<reference evidence="1" key="1">
    <citation type="submission" date="2021-08" db="EMBL/GenBank/DDBJ databases">
        <title>Novel anaerobic bacterium isolated from sea squirt in East Sea, Republic of Korea.</title>
        <authorList>
            <person name="Nguyen T.H."/>
            <person name="Li Z."/>
            <person name="Lee Y.-J."/>
            <person name="Ko J."/>
            <person name="Kim S.-G."/>
        </authorList>
    </citation>
    <scope>NUCLEOTIDE SEQUENCE</scope>
    <source>
        <strain evidence="1">KCTC 25031</strain>
    </source>
</reference>